<organism evidence="2 3">
    <name type="scientific">Lysobacter arvi</name>
    <dbReference type="NCBI Taxonomy" id="3038776"/>
    <lineage>
        <taxon>Bacteria</taxon>
        <taxon>Pseudomonadati</taxon>
        <taxon>Pseudomonadota</taxon>
        <taxon>Gammaproteobacteria</taxon>
        <taxon>Lysobacterales</taxon>
        <taxon>Lysobacteraceae</taxon>
        <taxon>Lysobacter</taxon>
    </lineage>
</organism>
<evidence type="ECO:0000313" key="3">
    <source>
        <dbReference type="Proteomes" id="UP001233535"/>
    </source>
</evidence>
<protein>
    <submittedName>
        <fullName evidence="2">Uncharacterized protein</fullName>
    </submittedName>
</protein>
<sequence length="336" mass="35697">MRHTILLPSGTSAARSSPHTVKKNERRTYSLFVESGDMPLDAHVALCIATPGADTTMTHLTQASPIAQIEGELDVIAVRQARTGAPLGVFVQEEFAPAQLIAGGTVGAWFDPSDMSTLFQDAAGTIPVTRVGQPVGKVLDKSGCGWHLTQATATRRPVLQQDARGRRYLKFDEIDDALTTPAQVLSGGTHLFAVGAKITHPSPWGTYCRIVFGAVEKLYFAKSGTRNRFEFILANADAAGQWATPVGSGSAFPGIDDTIHVAVGTVNDGTITCQLNRAKNSRKLLGSGNFSETTAIALGPGMEFYGAMYMRGDQAISEALIENAARTIAEMTGTTL</sequence>
<evidence type="ECO:0000256" key="1">
    <source>
        <dbReference type="SAM" id="MobiDB-lite"/>
    </source>
</evidence>
<accession>A0ABU1CDC5</accession>
<feature type="region of interest" description="Disordered" evidence="1">
    <location>
        <begin position="1"/>
        <end position="20"/>
    </location>
</feature>
<dbReference type="Proteomes" id="UP001233535">
    <property type="component" value="Unassembled WGS sequence"/>
</dbReference>
<comment type="caution">
    <text evidence="2">The sequence shown here is derived from an EMBL/GenBank/DDBJ whole genome shotgun (WGS) entry which is preliminary data.</text>
</comment>
<reference evidence="2 3" key="1">
    <citation type="submission" date="2023-04" db="EMBL/GenBank/DDBJ databases">
        <title>Lysobacter sp. strain UC isolated from soil sample.</title>
        <authorList>
            <person name="Choksket S."/>
            <person name="Harshvardhan F."/>
            <person name="Rana R."/>
            <person name="Patil P.B."/>
            <person name="Korpole S."/>
        </authorList>
    </citation>
    <scope>NUCLEOTIDE SEQUENCE [LARGE SCALE GENOMIC DNA]</scope>
    <source>
        <strain evidence="2 3">UC</strain>
    </source>
</reference>
<dbReference type="RefSeq" id="WP_309261552.1">
    <property type="nucleotide sequence ID" value="NZ_JARUHG010000001.1"/>
</dbReference>
<dbReference type="EMBL" id="JARUHG010000001">
    <property type="protein sequence ID" value="MDR0182409.1"/>
    <property type="molecule type" value="Genomic_DNA"/>
</dbReference>
<feature type="compositionally biased region" description="Polar residues" evidence="1">
    <location>
        <begin position="9"/>
        <end position="19"/>
    </location>
</feature>
<keyword evidence="3" id="KW-1185">Reference proteome</keyword>
<gene>
    <name evidence="2" type="ORF">P8609_05405</name>
</gene>
<proteinExistence type="predicted"/>
<name>A0ABU1CDC5_9GAMM</name>
<evidence type="ECO:0000313" key="2">
    <source>
        <dbReference type="EMBL" id="MDR0182409.1"/>
    </source>
</evidence>